<dbReference type="InterPro" id="IPR008278">
    <property type="entry name" value="4-PPantetheinyl_Trfase_dom"/>
</dbReference>
<comment type="cofactor">
    <cofactor evidence="8">
        <name>Mg(2+)</name>
        <dbReference type="ChEBI" id="CHEBI:18420"/>
    </cofactor>
</comment>
<sequence length="131" mass="13519">MIIAHGIDLVDIAHTARLLADPTDQLLTRCFTLQEQESAGTGADRVARLSGRLAVKEAVMKALGTGFSGGVGFLSIEVITLPSGAPTIALHGEAQARAEALGIVSWLVSTSHEGDMAMASVIALGDQSAPR</sequence>
<dbReference type="InterPro" id="IPR002582">
    <property type="entry name" value="ACPS"/>
</dbReference>
<comment type="catalytic activity">
    <reaction evidence="8">
        <text>apo-[ACP] + CoA = holo-[ACP] + adenosine 3',5'-bisphosphate + H(+)</text>
        <dbReference type="Rhea" id="RHEA:12068"/>
        <dbReference type="Rhea" id="RHEA-COMP:9685"/>
        <dbReference type="Rhea" id="RHEA-COMP:9690"/>
        <dbReference type="ChEBI" id="CHEBI:15378"/>
        <dbReference type="ChEBI" id="CHEBI:29999"/>
        <dbReference type="ChEBI" id="CHEBI:57287"/>
        <dbReference type="ChEBI" id="CHEBI:58343"/>
        <dbReference type="ChEBI" id="CHEBI:64479"/>
        <dbReference type="EC" id="2.7.8.7"/>
    </reaction>
</comment>
<comment type="similarity">
    <text evidence="8">Belongs to the P-Pant transferase superfamily. AcpS family.</text>
</comment>
<evidence type="ECO:0000259" key="9">
    <source>
        <dbReference type="Pfam" id="PF01648"/>
    </source>
</evidence>
<dbReference type="InterPro" id="IPR004568">
    <property type="entry name" value="Ppantetheine-prot_Trfase_dom"/>
</dbReference>
<evidence type="ECO:0000256" key="3">
    <source>
        <dbReference type="ARBA" id="ARBA00022723"/>
    </source>
</evidence>
<evidence type="ECO:0000256" key="7">
    <source>
        <dbReference type="ARBA" id="ARBA00023160"/>
    </source>
</evidence>
<dbReference type="EMBL" id="CP013070">
    <property type="protein sequence ID" value="APL96025.1"/>
    <property type="molecule type" value="Genomic_DNA"/>
</dbReference>
<name>A0A1L5BT34_SPHIB</name>
<dbReference type="Gene3D" id="3.90.470.20">
    <property type="entry name" value="4'-phosphopantetheinyl transferase domain"/>
    <property type="match status" value="1"/>
</dbReference>
<comment type="subcellular location">
    <subcellularLocation>
        <location evidence="8">Cytoplasm</location>
    </subcellularLocation>
</comment>
<keyword evidence="3 8" id="KW-0479">Metal-binding</keyword>
<dbReference type="GO" id="GO:0006633">
    <property type="term" value="P:fatty acid biosynthetic process"/>
    <property type="evidence" value="ECO:0007669"/>
    <property type="project" value="UniProtKB-UniRule"/>
</dbReference>
<dbReference type="InterPro" id="IPR037143">
    <property type="entry name" value="4-PPantetheinyl_Trfase_dom_sf"/>
</dbReference>
<gene>
    <name evidence="8" type="primary">acpS</name>
    <name evidence="10" type="ORF">SIDU_16750</name>
</gene>
<accession>A0A1L5BT34</accession>
<dbReference type="GO" id="GO:0000287">
    <property type="term" value="F:magnesium ion binding"/>
    <property type="evidence" value="ECO:0007669"/>
    <property type="project" value="UniProtKB-UniRule"/>
</dbReference>
<keyword evidence="2 8" id="KW-0808">Transferase</keyword>
<feature type="binding site" evidence="8">
    <location>
        <position position="57"/>
    </location>
    <ligand>
        <name>Mg(2+)</name>
        <dbReference type="ChEBI" id="CHEBI:18420"/>
    </ligand>
</feature>
<keyword evidence="4 8" id="KW-0276">Fatty acid metabolism</keyword>
<dbReference type="AlphaFoldDB" id="A0A1L5BT34"/>
<feature type="binding site" evidence="8">
    <location>
        <position position="8"/>
    </location>
    <ligand>
        <name>Mg(2+)</name>
        <dbReference type="ChEBI" id="CHEBI:18420"/>
    </ligand>
</feature>
<dbReference type="EC" id="2.7.8.7" evidence="8"/>
<dbReference type="NCBIfam" id="TIGR00516">
    <property type="entry name" value="acpS"/>
    <property type="match status" value="1"/>
</dbReference>
<evidence type="ECO:0000256" key="4">
    <source>
        <dbReference type="ARBA" id="ARBA00022832"/>
    </source>
</evidence>
<keyword evidence="8" id="KW-0963">Cytoplasm</keyword>
<evidence type="ECO:0000313" key="11">
    <source>
        <dbReference type="Proteomes" id="UP000004550"/>
    </source>
</evidence>
<dbReference type="HAMAP" id="MF_00101">
    <property type="entry name" value="AcpS"/>
    <property type="match status" value="1"/>
</dbReference>
<evidence type="ECO:0000313" key="10">
    <source>
        <dbReference type="EMBL" id="APL96025.1"/>
    </source>
</evidence>
<evidence type="ECO:0000256" key="8">
    <source>
        <dbReference type="HAMAP-Rule" id="MF_00101"/>
    </source>
</evidence>
<dbReference type="NCBIfam" id="TIGR00556">
    <property type="entry name" value="pantethn_trn"/>
    <property type="match status" value="1"/>
</dbReference>
<comment type="function">
    <text evidence="8">Transfers the 4'-phosphopantetheine moiety from coenzyme A to a Ser of acyl-carrier-protein.</text>
</comment>
<dbReference type="GO" id="GO:0008897">
    <property type="term" value="F:holo-[acyl-carrier-protein] synthase activity"/>
    <property type="evidence" value="ECO:0007669"/>
    <property type="project" value="UniProtKB-UniRule"/>
</dbReference>
<evidence type="ECO:0000256" key="6">
    <source>
        <dbReference type="ARBA" id="ARBA00023098"/>
    </source>
</evidence>
<evidence type="ECO:0000256" key="2">
    <source>
        <dbReference type="ARBA" id="ARBA00022679"/>
    </source>
</evidence>
<keyword evidence="7 8" id="KW-0275">Fatty acid biosynthesis</keyword>
<evidence type="ECO:0000256" key="1">
    <source>
        <dbReference type="ARBA" id="ARBA00022516"/>
    </source>
</evidence>
<dbReference type="Pfam" id="PF01648">
    <property type="entry name" value="ACPS"/>
    <property type="match status" value="1"/>
</dbReference>
<dbReference type="GO" id="GO:0005737">
    <property type="term" value="C:cytoplasm"/>
    <property type="evidence" value="ECO:0007669"/>
    <property type="project" value="UniProtKB-SubCell"/>
</dbReference>
<proteinExistence type="inferred from homology"/>
<feature type="domain" description="4'-phosphopantetheinyl transferase" evidence="9">
    <location>
        <begin position="6"/>
        <end position="99"/>
    </location>
</feature>
<organism evidence="10 11">
    <name type="scientific">Sphingobium indicum (strain DSM 16412 / CCM 7286 / MTCC 6364 / B90A)</name>
    <dbReference type="NCBI Taxonomy" id="861109"/>
    <lineage>
        <taxon>Bacteria</taxon>
        <taxon>Pseudomonadati</taxon>
        <taxon>Pseudomonadota</taxon>
        <taxon>Alphaproteobacteria</taxon>
        <taxon>Sphingomonadales</taxon>
        <taxon>Sphingomonadaceae</taxon>
        <taxon>Sphingobium</taxon>
    </lineage>
</organism>
<keyword evidence="5 8" id="KW-0460">Magnesium</keyword>
<dbReference type="SUPFAM" id="SSF56214">
    <property type="entry name" value="4'-phosphopantetheinyl transferase"/>
    <property type="match status" value="1"/>
</dbReference>
<dbReference type="Proteomes" id="UP000004550">
    <property type="component" value="Chromosome"/>
</dbReference>
<dbReference type="KEGG" id="sinb:SIDU_16750"/>
<protein>
    <recommendedName>
        <fullName evidence="8">Holo-[acyl-carrier-protein] synthase</fullName>
        <shortName evidence="8">Holo-ACP synthase</shortName>
        <ecNumber evidence="8">2.7.8.7</ecNumber>
    </recommendedName>
    <alternativeName>
        <fullName evidence="8">4'-phosphopantetheinyl transferase AcpS</fullName>
    </alternativeName>
</protein>
<keyword evidence="1 8" id="KW-0444">Lipid biosynthesis</keyword>
<keyword evidence="6 8" id="KW-0443">Lipid metabolism</keyword>
<evidence type="ECO:0000256" key="5">
    <source>
        <dbReference type="ARBA" id="ARBA00022842"/>
    </source>
</evidence>
<reference evidence="10 11" key="1">
    <citation type="journal article" date="2012" name="J. Bacteriol.">
        <title>Genome sequence of Sphingobium indicum B90A, a hexachlorocyclohexane-degrading bacterium.</title>
        <authorList>
            <person name="Anand S."/>
            <person name="Sangwan N."/>
            <person name="Lata P."/>
            <person name="Kaur J."/>
            <person name="Dua A."/>
            <person name="Singh A.K."/>
            <person name="Verma M."/>
            <person name="Kaur J."/>
            <person name="Khurana J.P."/>
            <person name="Khurana P."/>
            <person name="Mathur S."/>
            <person name="Lal R."/>
        </authorList>
    </citation>
    <scope>NUCLEOTIDE SEQUENCE [LARGE SCALE GENOMIC DNA]</scope>
    <source>
        <strain evidence="11">DSM 16412 / CCM 7286 / MTCC 6364 / B90A</strain>
    </source>
</reference>
<dbReference type="RefSeq" id="WP_007682948.1">
    <property type="nucleotide sequence ID" value="NZ_CP013070.1"/>
</dbReference>